<dbReference type="GO" id="GO:0046872">
    <property type="term" value="F:metal ion binding"/>
    <property type="evidence" value="ECO:0007669"/>
    <property type="project" value="UniProtKB-KW"/>
</dbReference>
<comment type="cofactor">
    <cofactor evidence="4">
        <name>Mn(2+)</name>
        <dbReference type="ChEBI" id="CHEBI:29035"/>
    </cofactor>
    <text evidence="4">Binds 2 manganese ions per subunit.</text>
</comment>
<dbReference type="OrthoDB" id="9788689at2"/>
<feature type="binding site" evidence="4">
    <location>
        <position position="221"/>
    </location>
    <ligand>
        <name>Mn(2+)</name>
        <dbReference type="ChEBI" id="CHEBI:29035"/>
        <label>1</label>
    </ligand>
</feature>
<keyword evidence="2 4" id="KW-0479">Metal-binding</keyword>
<comment type="similarity">
    <text evidence="1">Belongs to the arginase family. Agmatinase subfamily.</text>
</comment>
<feature type="binding site" evidence="4">
    <location>
        <position position="116"/>
    </location>
    <ligand>
        <name>Mn(2+)</name>
        <dbReference type="ChEBI" id="CHEBI:29035"/>
        <label>1</label>
    </ligand>
</feature>
<dbReference type="Pfam" id="PF00491">
    <property type="entry name" value="Arginase"/>
    <property type="match status" value="1"/>
</dbReference>
<evidence type="ECO:0000256" key="2">
    <source>
        <dbReference type="ARBA" id="ARBA00022723"/>
    </source>
</evidence>
<proteinExistence type="inferred from homology"/>
<reference evidence="6 7" key="1">
    <citation type="submission" date="2017-04" db="EMBL/GenBank/DDBJ databases">
        <authorList>
            <person name="Afonso C.L."/>
            <person name="Miller P.J."/>
            <person name="Scott M.A."/>
            <person name="Spackman E."/>
            <person name="Goraichik I."/>
            <person name="Dimitrov K.M."/>
            <person name="Suarez D.L."/>
            <person name="Swayne D.E."/>
        </authorList>
    </citation>
    <scope>NUCLEOTIDE SEQUENCE [LARGE SCALE GENOMIC DNA]</scope>
    <source>
        <strain evidence="6 7">ToBE</strain>
    </source>
</reference>
<evidence type="ECO:0000313" key="6">
    <source>
        <dbReference type="EMBL" id="SMB99088.1"/>
    </source>
</evidence>
<dbReference type="PIRSF" id="PIRSF036979">
    <property type="entry name" value="Arginase"/>
    <property type="match status" value="1"/>
</dbReference>
<feature type="binding site" evidence="4">
    <location>
        <position position="143"/>
    </location>
    <ligand>
        <name>Mn(2+)</name>
        <dbReference type="ChEBI" id="CHEBI:29035"/>
        <label>1</label>
    </ligand>
</feature>
<dbReference type="AlphaFoldDB" id="A0A1W1W0G6"/>
<gene>
    <name evidence="6" type="ORF">SAMN00808754_2737</name>
</gene>
<feature type="binding site" evidence="4">
    <location>
        <position position="139"/>
    </location>
    <ligand>
        <name>Mn(2+)</name>
        <dbReference type="ChEBI" id="CHEBI:29035"/>
        <label>1</label>
    </ligand>
</feature>
<dbReference type="InterPro" id="IPR020855">
    <property type="entry name" value="Ureohydrolase_Mn_BS"/>
</dbReference>
<dbReference type="NCBIfam" id="TIGR01230">
    <property type="entry name" value="agmatinase"/>
    <property type="match status" value="1"/>
</dbReference>
<evidence type="ECO:0000256" key="4">
    <source>
        <dbReference type="PIRSR" id="PIRSR036979-1"/>
    </source>
</evidence>
<dbReference type="GO" id="GO:0033389">
    <property type="term" value="P:putrescine biosynthetic process from arginine, via agmatine"/>
    <property type="evidence" value="ECO:0007669"/>
    <property type="project" value="TreeGrafter"/>
</dbReference>
<keyword evidence="7" id="KW-1185">Reference proteome</keyword>
<dbReference type="PROSITE" id="PS51409">
    <property type="entry name" value="ARGINASE_2"/>
    <property type="match status" value="1"/>
</dbReference>
<sequence>MGNLKDKFTFLQGGVFLGSTDNYVDSWICILGLPLDVTSTFRPGSRFAPQSIRSVSEVLEEFSPFLKRDLKEVAFCDLGDLELVPGRIRENLTRIEEVASEVWKDGKLLLSLGGEHLVSYPLIRAARSHYPELAVLHFDAHADLREEYQGEKYSHATVMRLVAEEIGPSHLYQLGIRSCTWEEWVYGSENTNLFLDHIELPLSRLLPELKGRPLYLTLDIDVVDPAYAPGTGTPEPGGCRPQDIFSALYLLKDAHIIGLDIVEVSPAYDMGNITSILAAKLVREAILAFGPSYQNKMHPY</sequence>
<evidence type="ECO:0000256" key="3">
    <source>
        <dbReference type="ARBA" id="ARBA00022801"/>
    </source>
</evidence>
<keyword evidence="4" id="KW-0464">Manganese</keyword>
<dbReference type="STRING" id="698762.SAMN00808754_2737"/>
<dbReference type="InterPro" id="IPR005925">
    <property type="entry name" value="Agmatinase-rel"/>
</dbReference>
<dbReference type="CDD" id="cd11593">
    <property type="entry name" value="Agmatinase-like_2"/>
    <property type="match status" value="1"/>
</dbReference>
<dbReference type="GO" id="GO:0008783">
    <property type="term" value="F:agmatinase activity"/>
    <property type="evidence" value="ECO:0007669"/>
    <property type="project" value="TreeGrafter"/>
</dbReference>
<evidence type="ECO:0000313" key="7">
    <source>
        <dbReference type="Proteomes" id="UP000192569"/>
    </source>
</evidence>
<feature type="binding site" evidence="4">
    <location>
        <position position="219"/>
    </location>
    <ligand>
        <name>Mn(2+)</name>
        <dbReference type="ChEBI" id="CHEBI:29035"/>
        <label>1</label>
    </ligand>
</feature>
<dbReference type="Gene3D" id="3.40.800.10">
    <property type="entry name" value="Ureohydrolase domain"/>
    <property type="match status" value="1"/>
</dbReference>
<dbReference type="InterPro" id="IPR023696">
    <property type="entry name" value="Ureohydrolase_dom_sf"/>
</dbReference>
<dbReference type="SUPFAM" id="SSF52768">
    <property type="entry name" value="Arginase/deacetylase"/>
    <property type="match status" value="1"/>
</dbReference>
<keyword evidence="3 5" id="KW-0378">Hydrolase</keyword>
<dbReference type="InterPro" id="IPR006035">
    <property type="entry name" value="Ureohydrolase"/>
</dbReference>
<evidence type="ECO:0000256" key="1">
    <source>
        <dbReference type="ARBA" id="ARBA00009227"/>
    </source>
</evidence>
<dbReference type="RefSeq" id="WP_084666442.1">
    <property type="nucleotide sequence ID" value="NZ_LT838272.1"/>
</dbReference>
<dbReference type="Proteomes" id="UP000192569">
    <property type="component" value="Chromosome I"/>
</dbReference>
<dbReference type="EMBL" id="LT838272">
    <property type="protein sequence ID" value="SMB99088.1"/>
    <property type="molecule type" value="Genomic_DNA"/>
</dbReference>
<dbReference type="PROSITE" id="PS01053">
    <property type="entry name" value="ARGINASE_1"/>
    <property type="match status" value="1"/>
</dbReference>
<protein>
    <submittedName>
        <fullName evidence="6">Agmatinase</fullName>
    </submittedName>
</protein>
<name>A0A1W1W0G6_9FIRM</name>
<dbReference type="PANTHER" id="PTHR11358">
    <property type="entry name" value="ARGINASE/AGMATINASE"/>
    <property type="match status" value="1"/>
</dbReference>
<dbReference type="PANTHER" id="PTHR11358:SF26">
    <property type="entry name" value="GUANIDINO ACID HYDROLASE, MITOCHONDRIAL"/>
    <property type="match status" value="1"/>
</dbReference>
<evidence type="ECO:0000256" key="5">
    <source>
        <dbReference type="RuleBase" id="RU003684"/>
    </source>
</evidence>
<organism evidence="6 7">
    <name type="scientific">Thermanaeromonas toyohensis ToBE</name>
    <dbReference type="NCBI Taxonomy" id="698762"/>
    <lineage>
        <taxon>Bacteria</taxon>
        <taxon>Bacillati</taxon>
        <taxon>Bacillota</taxon>
        <taxon>Clostridia</taxon>
        <taxon>Neomoorellales</taxon>
        <taxon>Neomoorellaceae</taxon>
        <taxon>Thermanaeromonas</taxon>
    </lineage>
</organism>
<accession>A0A1W1W0G6</accession>
<feature type="binding site" evidence="4">
    <location>
        <position position="141"/>
    </location>
    <ligand>
        <name>Mn(2+)</name>
        <dbReference type="ChEBI" id="CHEBI:29035"/>
        <label>1</label>
    </ligand>
</feature>